<dbReference type="EMBL" id="UYWX01000231">
    <property type="protein sequence ID" value="VDM17679.1"/>
    <property type="molecule type" value="Genomic_DNA"/>
</dbReference>
<dbReference type="WBParaSite" id="TTAC_0000123901-mRNA-1">
    <property type="protein sequence ID" value="TTAC_0000123901-mRNA-1"/>
    <property type="gene ID" value="TTAC_0000123901"/>
</dbReference>
<protein>
    <submittedName>
        <fullName evidence="3">Ras-GAP domain-containing protein</fullName>
    </submittedName>
</protein>
<dbReference type="STRING" id="6205.A0A0R3WKJ6"/>
<reference evidence="1 2" key="2">
    <citation type="submission" date="2018-11" db="EMBL/GenBank/DDBJ databases">
        <authorList>
            <consortium name="Pathogen Informatics"/>
        </authorList>
    </citation>
    <scope>NUCLEOTIDE SEQUENCE [LARGE SCALE GENOMIC DNA]</scope>
</reference>
<gene>
    <name evidence="1" type="ORF">TTAC_LOCUS1240</name>
</gene>
<keyword evidence="2" id="KW-1185">Reference proteome</keyword>
<sequence length="511" mass="56232">MSLIDSRRSSTTSGKIRRIFHSSQSQIGHRKQSSPTIASHALPGLGRELSISEVGQLAGTTGRYLRIFCERVCPSAKFKTVFVQNDYTVSECIEKVVIQLSSEGDIVTSQVDLFEVIGRLPANSKAINESGTVNDPGEVFSELNSRPLPPEEKILNVFSLMAPAPGLCRRLELRKQLHPSSVSFPARIRPRIQNTVDSTVNSSRLMAPQCPFLLLIKGSRPECDPLVHSFSDICRGKVSEITMGTSAYNDIRLYLSPEAKISRETVNLNGDHYNDFKSPIRFIAKNHPASTKSKAIWLCIYSTYNFIQPEYPITVILNWETLTDSNNFPINKSLEPGDIIRIETSNLVYVFIFKDSQTVPEHKLPLGFFTLPQLPSVGGKPPTGQNGNRSAARTARIDALVRKTSSLSSHSAGGSSFLPTFSSVGVVVGNLFPRTPPKSGDSNWSEMGGILPDVGVAAGCFAHLLRSVVKHGLGTNGQNYVKYINEDDLFREINQALSRELEKLNRVSGKL</sequence>
<dbReference type="OrthoDB" id="10033291at2759"/>
<organism evidence="3">
    <name type="scientific">Hydatigena taeniaeformis</name>
    <name type="common">Feline tapeworm</name>
    <name type="synonym">Taenia taeniaeformis</name>
    <dbReference type="NCBI Taxonomy" id="6205"/>
    <lineage>
        <taxon>Eukaryota</taxon>
        <taxon>Metazoa</taxon>
        <taxon>Spiralia</taxon>
        <taxon>Lophotrochozoa</taxon>
        <taxon>Platyhelminthes</taxon>
        <taxon>Cestoda</taxon>
        <taxon>Eucestoda</taxon>
        <taxon>Cyclophyllidea</taxon>
        <taxon>Taeniidae</taxon>
        <taxon>Hydatigera</taxon>
    </lineage>
</organism>
<dbReference type="AlphaFoldDB" id="A0A0R3WKJ6"/>
<dbReference type="Gene3D" id="3.10.20.90">
    <property type="entry name" value="Phosphatidylinositol 3-kinase Catalytic Subunit, Chain A, domain 1"/>
    <property type="match status" value="1"/>
</dbReference>
<name>A0A0R3WKJ6_HYDTA</name>
<evidence type="ECO:0000313" key="2">
    <source>
        <dbReference type="Proteomes" id="UP000274429"/>
    </source>
</evidence>
<accession>A0A0R3WKJ6</accession>
<dbReference type="Proteomes" id="UP000274429">
    <property type="component" value="Unassembled WGS sequence"/>
</dbReference>
<proteinExistence type="predicted"/>
<evidence type="ECO:0000313" key="1">
    <source>
        <dbReference type="EMBL" id="VDM17679.1"/>
    </source>
</evidence>
<evidence type="ECO:0000313" key="3">
    <source>
        <dbReference type="WBParaSite" id="TTAC_0000123901-mRNA-1"/>
    </source>
</evidence>
<reference evidence="3" key="1">
    <citation type="submission" date="2017-02" db="UniProtKB">
        <authorList>
            <consortium name="WormBaseParasite"/>
        </authorList>
    </citation>
    <scope>IDENTIFICATION</scope>
</reference>